<evidence type="ECO:0000313" key="4">
    <source>
        <dbReference type="Proteomes" id="UP000652219"/>
    </source>
</evidence>
<feature type="region of interest" description="Disordered" evidence="1">
    <location>
        <begin position="210"/>
        <end position="232"/>
    </location>
</feature>
<evidence type="ECO:0000259" key="2">
    <source>
        <dbReference type="Pfam" id="PF20183"/>
    </source>
</evidence>
<feature type="domain" description="DUF6546" evidence="2">
    <location>
        <begin position="270"/>
        <end position="446"/>
    </location>
</feature>
<organism evidence="3 4">
    <name type="scientific">Colletotrichum sojae</name>
    <dbReference type="NCBI Taxonomy" id="2175907"/>
    <lineage>
        <taxon>Eukaryota</taxon>
        <taxon>Fungi</taxon>
        <taxon>Dikarya</taxon>
        <taxon>Ascomycota</taxon>
        <taxon>Pezizomycotina</taxon>
        <taxon>Sordariomycetes</taxon>
        <taxon>Hypocreomycetidae</taxon>
        <taxon>Glomerellales</taxon>
        <taxon>Glomerellaceae</taxon>
        <taxon>Colletotrichum</taxon>
        <taxon>Colletotrichum orchidearum species complex</taxon>
    </lineage>
</organism>
<protein>
    <recommendedName>
        <fullName evidence="2">DUF6546 domain-containing protein</fullName>
    </recommendedName>
</protein>
<comment type="caution">
    <text evidence="3">The sequence shown here is derived from an EMBL/GenBank/DDBJ whole genome shotgun (WGS) entry which is preliminary data.</text>
</comment>
<keyword evidence="4" id="KW-1185">Reference proteome</keyword>
<accession>A0A8H6JB93</accession>
<dbReference type="Pfam" id="PF20183">
    <property type="entry name" value="DUF6546"/>
    <property type="match status" value="1"/>
</dbReference>
<dbReference type="AlphaFoldDB" id="A0A8H6JB93"/>
<evidence type="ECO:0000313" key="3">
    <source>
        <dbReference type="EMBL" id="KAF6809543.1"/>
    </source>
</evidence>
<proteinExistence type="predicted"/>
<dbReference type="EMBL" id="WIGN01000099">
    <property type="protein sequence ID" value="KAF6809543.1"/>
    <property type="molecule type" value="Genomic_DNA"/>
</dbReference>
<evidence type="ECO:0000256" key="1">
    <source>
        <dbReference type="SAM" id="MobiDB-lite"/>
    </source>
</evidence>
<sequence length="475" mass="52473">MSSQPAPGSWNYLPAEIRNSILTLVLQISESLASFATVSREWQSMAEHRTFAQITLTLDDLKDFDQYTRRNRALVRLIYLSSSFTPCEFCNESRPDQFESLFSTLIRWEPMGTLVLAIGMDMNPRILFNYGYGGACSEYMYGNEGAAISFSRYMERQSAASLRSAKQGWAGGIRGFLSAANRIIPEPLVHESAGDSVLEEEEDGLWWDHKSAGDDALDEEDSDSSEDDQSWEKAATSSRAYCSLSGNLDSGQPRKLVLLGDFFRAEIPPPWPPRFPTSELAEGLAHVSQRLEQLSVSYVIDVSPFLQACETAPSEWPDLTSLTLTSCLLTSETSGADIDSMLERAAEVARRMPKLEVMEIWNARPELAAAFIYRLADPAGPAEIAWRGTWEYGPSPSVVRAWEAVALGRGGCEITPSVVVREILNGDFIGSDGDAIPQLKLLTQVARPTSIGGVDCSEKWDDCEAGHCREAVVYE</sequence>
<reference evidence="3 4" key="1">
    <citation type="journal article" date="2020" name="Phytopathology">
        <title>Genome Sequence Resources of Colletotrichum truncatum, C. plurivorum, C. musicola, and C. sojae: Four Species Pathogenic to Soybean (Glycine max).</title>
        <authorList>
            <person name="Rogerio F."/>
            <person name="Boufleur T.R."/>
            <person name="Ciampi-Guillardi M."/>
            <person name="Sukno S.A."/>
            <person name="Thon M.R."/>
            <person name="Massola Junior N.S."/>
            <person name="Baroncelli R."/>
        </authorList>
    </citation>
    <scope>NUCLEOTIDE SEQUENCE [LARGE SCALE GENOMIC DNA]</scope>
    <source>
        <strain evidence="3 4">LFN0009</strain>
    </source>
</reference>
<gene>
    <name evidence="3" type="ORF">CSOJ01_06834</name>
</gene>
<feature type="compositionally biased region" description="Acidic residues" evidence="1">
    <location>
        <begin position="215"/>
        <end position="229"/>
    </location>
</feature>
<dbReference type="InterPro" id="IPR046676">
    <property type="entry name" value="DUF6546"/>
</dbReference>
<name>A0A8H6JB93_9PEZI</name>
<dbReference type="Proteomes" id="UP000652219">
    <property type="component" value="Unassembled WGS sequence"/>
</dbReference>